<keyword evidence="12" id="KW-1185">Reference proteome</keyword>
<dbReference type="PhylomeDB" id="H0GT01"/>
<protein>
    <recommendedName>
        <fullName evidence="3 9">Gluconokinase</fullName>
        <ecNumber evidence="3 9">2.7.1.12</ecNumber>
    </recommendedName>
</protein>
<evidence type="ECO:0000256" key="8">
    <source>
        <dbReference type="ARBA" id="ARBA00048090"/>
    </source>
</evidence>
<evidence type="ECO:0000256" key="3">
    <source>
        <dbReference type="ARBA" id="ARBA00012054"/>
    </source>
</evidence>
<evidence type="ECO:0000256" key="4">
    <source>
        <dbReference type="ARBA" id="ARBA00022679"/>
    </source>
</evidence>
<comment type="catalytic activity">
    <reaction evidence="8 9">
        <text>D-gluconate + ATP = 6-phospho-D-gluconate + ADP + H(+)</text>
        <dbReference type="Rhea" id="RHEA:19433"/>
        <dbReference type="ChEBI" id="CHEBI:15378"/>
        <dbReference type="ChEBI" id="CHEBI:18391"/>
        <dbReference type="ChEBI" id="CHEBI:30616"/>
        <dbReference type="ChEBI" id="CHEBI:58759"/>
        <dbReference type="ChEBI" id="CHEBI:456216"/>
        <dbReference type="EC" id="2.7.1.12"/>
    </reaction>
</comment>
<dbReference type="InterPro" id="IPR006001">
    <property type="entry name" value="Therm_gnt_kin"/>
</dbReference>
<gene>
    <name evidence="11" type="ORF">VIN7_6339</name>
</gene>
<dbReference type="Pfam" id="PF01583">
    <property type="entry name" value="APS_kinase"/>
    <property type="match status" value="1"/>
</dbReference>
<dbReference type="AlphaFoldDB" id="H0GT01"/>
<dbReference type="CDD" id="cd02021">
    <property type="entry name" value="GntK"/>
    <property type="match status" value="1"/>
</dbReference>
<accession>H0GT01</accession>
<dbReference type="InterPro" id="IPR027417">
    <property type="entry name" value="P-loop_NTPase"/>
</dbReference>
<comment type="caution">
    <text evidence="11">The sequence shown here is derived from an EMBL/GenBank/DDBJ whole genome shotgun (WGS) entry which is preliminary data.</text>
</comment>
<evidence type="ECO:0000313" key="11">
    <source>
        <dbReference type="EMBL" id="EHN03073.1"/>
    </source>
</evidence>
<comment type="pathway">
    <text evidence="1 9">Carbohydrate acid metabolism; D-gluconate degradation.</text>
</comment>
<proteinExistence type="inferred from homology"/>
<dbReference type="HOGENOM" id="CLU_077168_5_0_1"/>
<evidence type="ECO:0000256" key="1">
    <source>
        <dbReference type="ARBA" id="ARBA00004875"/>
    </source>
</evidence>
<dbReference type="PANTHER" id="PTHR43442:SF3">
    <property type="entry name" value="GLUCONOKINASE-RELATED"/>
    <property type="match status" value="1"/>
</dbReference>
<evidence type="ECO:0000256" key="5">
    <source>
        <dbReference type="ARBA" id="ARBA00022741"/>
    </source>
</evidence>
<dbReference type="Gene3D" id="3.40.50.300">
    <property type="entry name" value="P-loop containing nucleotide triphosphate hydrolases"/>
    <property type="match status" value="1"/>
</dbReference>
<evidence type="ECO:0000259" key="10">
    <source>
        <dbReference type="Pfam" id="PF01583"/>
    </source>
</evidence>
<dbReference type="UniPathway" id="UPA00792"/>
<dbReference type="NCBIfam" id="TIGR01313">
    <property type="entry name" value="therm_gnt_kin"/>
    <property type="match status" value="1"/>
</dbReference>
<dbReference type="InterPro" id="IPR059117">
    <property type="entry name" value="APS_kinase_dom"/>
</dbReference>
<evidence type="ECO:0000256" key="7">
    <source>
        <dbReference type="ARBA" id="ARBA00022840"/>
    </source>
</evidence>
<dbReference type="GO" id="GO:0005975">
    <property type="term" value="P:carbohydrate metabolic process"/>
    <property type="evidence" value="ECO:0007669"/>
    <property type="project" value="InterPro"/>
</dbReference>
<evidence type="ECO:0000313" key="12">
    <source>
        <dbReference type="Proteomes" id="UP000009009"/>
    </source>
</evidence>
<keyword evidence="7 9" id="KW-0067">ATP-binding</keyword>
<name>H0GT01_SACCK</name>
<dbReference type="GO" id="GO:0005737">
    <property type="term" value="C:cytoplasm"/>
    <property type="evidence" value="ECO:0007669"/>
    <property type="project" value="TreeGrafter"/>
</dbReference>
<keyword evidence="6 9" id="KW-0418">Kinase</keyword>
<feature type="domain" description="APS kinase" evidence="10">
    <location>
        <begin position="6"/>
        <end position="112"/>
    </location>
</feature>
<dbReference type="EC" id="2.7.1.12" evidence="3 9"/>
<dbReference type="GO" id="GO:0046316">
    <property type="term" value="F:gluconokinase activity"/>
    <property type="evidence" value="ECO:0007669"/>
    <property type="project" value="UniProtKB-EC"/>
</dbReference>
<comment type="similarity">
    <text evidence="2 9">Belongs to the gluconokinase GntK/GntV family.</text>
</comment>
<dbReference type="Proteomes" id="UP000009009">
    <property type="component" value="Unassembled WGS sequence"/>
</dbReference>
<sequence length="118" mass="13318">MGEFKVVVLAGTAGTGKSTIAGELMYEFKDTYPDLKFIEGDDLHPPANVEKMTRGIPLNDDDRWDWLKKVAVESTKAAAGTNEHLSIVACSSLKKKYRDLIRHTCPESEFHFYFFVCK</sequence>
<dbReference type="SUPFAM" id="SSF52540">
    <property type="entry name" value="P-loop containing nucleoside triphosphate hydrolases"/>
    <property type="match status" value="1"/>
</dbReference>
<dbReference type="EMBL" id="AGVY01000173">
    <property type="protein sequence ID" value="EHN03073.1"/>
    <property type="molecule type" value="Genomic_DNA"/>
</dbReference>
<organism evidence="11 12">
    <name type="scientific">Saccharomyces cerevisiae x Saccharomyces kudriavzevii (strain VIN7)</name>
    <name type="common">Yeast</name>
    <dbReference type="NCBI Taxonomy" id="1095631"/>
    <lineage>
        <taxon>Eukaryota</taxon>
        <taxon>Fungi</taxon>
        <taxon>Dikarya</taxon>
        <taxon>Ascomycota</taxon>
        <taxon>Saccharomycotina</taxon>
        <taxon>Saccharomycetes</taxon>
        <taxon>Saccharomycetales</taxon>
        <taxon>Saccharomycetaceae</taxon>
        <taxon>Saccharomyces</taxon>
    </lineage>
</organism>
<reference evidence="11 12" key="1">
    <citation type="journal article" date="2012" name="FEMS Yeast Res.">
        <title>The genome sequence of the wine yeast VIN7 reveals an allotriploid hybrid genome with Saccharomyces cerevisiae and Saccharomyces kudriavzevii origins.</title>
        <authorList>
            <person name="Borneman A.R."/>
            <person name="Desany B.A."/>
            <person name="Riches D."/>
            <person name="Affourtit J.P."/>
            <person name="Forgan A.H."/>
            <person name="Pretorius I.S."/>
            <person name="Egholm M."/>
            <person name="Chambers P.J."/>
        </authorList>
    </citation>
    <scope>NUCLEOTIDE SEQUENCE [LARGE SCALE GENOMIC DNA]</scope>
    <source>
        <strain evidence="11 12">VIN7</strain>
    </source>
</reference>
<dbReference type="OrthoDB" id="275177at2759"/>
<keyword evidence="5 9" id="KW-0547">Nucleotide-binding</keyword>
<evidence type="ECO:0000256" key="9">
    <source>
        <dbReference type="RuleBase" id="RU363066"/>
    </source>
</evidence>
<keyword evidence="4 9" id="KW-0808">Transferase</keyword>
<dbReference type="PANTHER" id="PTHR43442">
    <property type="entry name" value="GLUCONOKINASE-RELATED"/>
    <property type="match status" value="1"/>
</dbReference>
<dbReference type="GO" id="GO:0005524">
    <property type="term" value="F:ATP binding"/>
    <property type="evidence" value="ECO:0007669"/>
    <property type="project" value="UniProtKB-KW"/>
</dbReference>
<evidence type="ECO:0000256" key="2">
    <source>
        <dbReference type="ARBA" id="ARBA00008420"/>
    </source>
</evidence>
<evidence type="ECO:0000256" key="6">
    <source>
        <dbReference type="ARBA" id="ARBA00022777"/>
    </source>
</evidence>